<evidence type="ECO:0000313" key="3">
    <source>
        <dbReference type="EMBL" id="SLN42759.1"/>
    </source>
</evidence>
<feature type="transmembrane region" description="Helical" evidence="2">
    <location>
        <begin position="299"/>
        <end position="315"/>
    </location>
</feature>
<accession>A0A1Y5SK95</accession>
<dbReference type="Proteomes" id="UP000193870">
    <property type="component" value="Unassembled WGS sequence"/>
</dbReference>
<name>A0A1Y5SK95_9RHOB</name>
<dbReference type="EMBL" id="FWFV01000004">
    <property type="protein sequence ID" value="SLN42759.1"/>
    <property type="molecule type" value="Genomic_DNA"/>
</dbReference>
<dbReference type="PANTHER" id="PTHR38592:SF3">
    <property type="entry name" value="BLL4819 PROTEIN"/>
    <property type="match status" value="1"/>
</dbReference>
<dbReference type="AlphaFoldDB" id="A0A1Y5SK95"/>
<evidence type="ECO:0000313" key="4">
    <source>
        <dbReference type="Proteomes" id="UP000193870"/>
    </source>
</evidence>
<keyword evidence="4" id="KW-1185">Reference proteome</keyword>
<feature type="transmembrane region" description="Helical" evidence="2">
    <location>
        <begin position="101"/>
        <end position="124"/>
    </location>
</feature>
<feature type="transmembrane region" description="Helical" evidence="2">
    <location>
        <begin position="155"/>
        <end position="176"/>
    </location>
</feature>
<feature type="transmembrane region" description="Helical" evidence="2">
    <location>
        <begin position="61"/>
        <end position="81"/>
    </location>
</feature>
<proteinExistence type="predicted"/>
<feature type="transmembrane region" description="Helical" evidence="2">
    <location>
        <begin position="213"/>
        <end position="230"/>
    </location>
</feature>
<dbReference type="OrthoDB" id="9775975at2"/>
<dbReference type="Pfam" id="PF10129">
    <property type="entry name" value="OpgC_C"/>
    <property type="match status" value="1"/>
</dbReference>
<gene>
    <name evidence="3" type="ORF">PAM7066_01852</name>
</gene>
<feature type="transmembrane region" description="Helical" evidence="2">
    <location>
        <begin position="360"/>
        <end position="379"/>
    </location>
</feature>
<sequence>MPDSKVVPLPGTGPRPSPRDPRIDAFRGIALVMIIVTHMPGNPWEALTIREWGFSDAAEAFFLMSGIAAGIAYSPAIERWLRGNGGLWAAISPMWARAWTLYLVQILLTVIALGLFAWSAGVFLEPRFREIHNLAQIYRDPGAALAGIPTLGYQIGYVNILPTYIVLMVAAPLIVAAGLKRPLLVLGVSVLLWHVSGLWRLNIPNHPGGGGWFFSPTSWQLIFTIGLLIGIRHRKGQRLVPVSRPTLCIALAVLAFIFAWRHVPELGTYMNHKMAQLGALGAPGHVVAHTKTWLGLPRLIHVLALAYVLSSIPAVRSLAAHRVSRPLRTMGQQGLLVFAFGTVLMLVGQILMDVEPTSTWLPWVLPPAATLLCWAAAWTKNRLRAPKASERPAVSDASPMKRSALG</sequence>
<feature type="transmembrane region" description="Helical" evidence="2">
    <location>
        <begin position="335"/>
        <end position="354"/>
    </location>
</feature>
<dbReference type="STRING" id="315423.SAMN04488020_104229"/>
<organism evidence="3 4">
    <name type="scientific">Palleronia marisminoris</name>
    <dbReference type="NCBI Taxonomy" id="315423"/>
    <lineage>
        <taxon>Bacteria</taxon>
        <taxon>Pseudomonadati</taxon>
        <taxon>Pseudomonadota</taxon>
        <taxon>Alphaproteobacteria</taxon>
        <taxon>Rhodobacterales</taxon>
        <taxon>Roseobacteraceae</taxon>
        <taxon>Palleronia</taxon>
    </lineage>
</organism>
<dbReference type="PIRSF" id="PIRSF028704">
    <property type="entry name" value="UPC028704"/>
    <property type="match status" value="1"/>
</dbReference>
<feature type="transmembrane region" description="Helical" evidence="2">
    <location>
        <begin position="242"/>
        <end position="260"/>
    </location>
</feature>
<keyword evidence="2" id="KW-0812">Transmembrane</keyword>
<dbReference type="InterPro" id="IPR014550">
    <property type="entry name" value="UCP028704_OpgC"/>
</dbReference>
<dbReference type="PANTHER" id="PTHR38592">
    <property type="entry name" value="BLL4819 PROTEIN"/>
    <property type="match status" value="1"/>
</dbReference>
<dbReference type="RefSeq" id="WP_085853841.1">
    <property type="nucleotide sequence ID" value="NZ_FOPF01000004.1"/>
</dbReference>
<keyword evidence="2" id="KW-1133">Transmembrane helix</keyword>
<feature type="transmembrane region" description="Helical" evidence="2">
    <location>
        <begin position="183"/>
        <end position="201"/>
    </location>
</feature>
<protein>
    <submittedName>
        <fullName evidence="3">OpgC protein</fullName>
    </submittedName>
</protein>
<evidence type="ECO:0000256" key="2">
    <source>
        <dbReference type="SAM" id="Phobius"/>
    </source>
</evidence>
<keyword evidence="2" id="KW-0472">Membrane</keyword>
<reference evidence="3 4" key="1">
    <citation type="submission" date="2017-03" db="EMBL/GenBank/DDBJ databases">
        <authorList>
            <person name="Afonso C.L."/>
            <person name="Miller P.J."/>
            <person name="Scott M.A."/>
            <person name="Spackman E."/>
            <person name="Goraichik I."/>
            <person name="Dimitrov K.M."/>
            <person name="Suarez D.L."/>
            <person name="Swayne D.E."/>
        </authorList>
    </citation>
    <scope>NUCLEOTIDE SEQUENCE [LARGE SCALE GENOMIC DNA]</scope>
    <source>
        <strain evidence="3 4">CECT 7066</strain>
    </source>
</reference>
<feature type="region of interest" description="Disordered" evidence="1">
    <location>
        <begin position="1"/>
        <end position="21"/>
    </location>
</feature>
<evidence type="ECO:0000256" key="1">
    <source>
        <dbReference type="SAM" id="MobiDB-lite"/>
    </source>
</evidence>